<evidence type="ECO:0000256" key="1">
    <source>
        <dbReference type="SAM" id="MobiDB-lite"/>
    </source>
</evidence>
<feature type="region of interest" description="Disordered" evidence="1">
    <location>
        <begin position="31"/>
        <end position="58"/>
    </location>
</feature>
<name>A0A9N9K0R4_9GLOM</name>
<keyword evidence="3" id="KW-1185">Reference proteome</keyword>
<dbReference type="AlphaFoldDB" id="A0A9N9K0R4"/>
<proteinExistence type="predicted"/>
<comment type="caution">
    <text evidence="2">The sequence shown here is derived from an EMBL/GenBank/DDBJ whole genome shotgun (WGS) entry which is preliminary data.</text>
</comment>
<protein>
    <submittedName>
        <fullName evidence="2">18355_t:CDS:1</fullName>
    </submittedName>
</protein>
<evidence type="ECO:0000313" key="3">
    <source>
        <dbReference type="Proteomes" id="UP000789396"/>
    </source>
</evidence>
<evidence type="ECO:0000313" key="2">
    <source>
        <dbReference type="EMBL" id="CAG8805423.1"/>
    </source>
</evidence>
<organism evidence="2 3">
    <name type="scientific">Racocetra fulgida</name>
    <dbReference type="NCBI Taxonomy" id="60492"/>
    <lineage>
        <taxon>Eukaryota</taxon>
        <taxon>Fungi</taxon>
        <taxon>Fungi incertae sedis</taxon>
        <taxon>Mucoromycota</taxon>
        <taxon>Glomeromycotina</taxon>
        <taxon>Glomeromycetes</taxon>
        <taxon>Diversisporales</taxon>
        <taxon>Gigasporaceae</taxon>
        <taxon>Racocetra</taxon>
    </lineage>
</organism>
<gene>
    <name evidence="2" type="ORF">RFULGI_LOCUS18167</name>
</gene>
<accession>A0A9N9K0R4</accession>
<dbReference type="EMBL" id="CAJVPZ010077454">
    <property type="protein sequence ID" value="CAG8805423.1"/>
    <property type="molecule type" value="Genomic_DNA"/>
</dbReference>
<dbReference type="Proteomes" id="UP000789396">
    <property type="component" value="Unassembled WGS sequence"/>
</dbReference>
<feature type="non-terminal residue" evidence="2">
    <location>
        <position position="70"/>
    </location>
</feature>
<reference evidence="2" key="1">
    <citation type="submission" date="2021-06" db="EMBL/GenBank/DDBJ databases">
        <authorList>
            <person name="Kallberg Y."/>
            <person name="Tangrot J."/>
            <person name="Rosling A."/>
        </authorList>
    </citation>
    <scope>NUCLEOTIDE SEQUENCE</scope>
    <source>
        <strain evidence="2">IN212</strain>
    </source>
</reference>
<feature type="non-terminal residue" evidence="2">
    <location>
        <position position="1"/>
    </location>
</feature>
<sequence>DGFKKDIIFNYNWVANSEYRNQGGEHVYINVDNSSNNKDVDLTQDNNANSDDQESYDDSYYEDQITEYIF</sequence>